<dbReference type="RefSeq" id="WP_307448771.1">
    <property type="nucleotide sequence ID" value="NZ_JAUTAL010000001.1"/>
</dbReference>
<name>A0ABU0TH86_9FLAO</name>
<evidence type="ECO:0008006" key="4">
    <source>
        <dbReference type="Google" id="ProtNLM"/>
    </source>
</evidence>
<feature type="chain" id="PRO_5046588818" description="Lipoprotein" evidence="1">
    <location>
        <begin position="20"/>
        <end position="191"/>
    </location>
</feature>
<accession>A0ABU0TH86</accession>
<keyword evidence="1" id="KW-0732">Signal</keyword>
<evidence type="ECO:0000256" key="1">
    <source>
        <dbReference type="SAM" id="SignalP"/>
    </source>
</evidence>
<keyword evidence="3" id="KW-1185">Reference proteome</keyword>
<organism evidence="2 3">
    <name type="scientific">Chryseobacterium camelliae</name>
    <dbReference type="NCBI Taxonomy" id="1265445"/>
    <lineage>
        <taxon>Bacteria</taxon>
        <taxon>Pseudomonadati</taxon>
        <taxon>Bacteroidota</taxon>
        <taxon>Flavobacteriia</taxon>
        <taxon>Flavobacteriales</taxon>
        <taxon>Weeksellaceae</taxon>
        <taxon>Chryseobacterium group</taxon>
        <taxon>Chryseobacterium</taxon>
    </lineage>
</organism>
<protein>
    <recommendedName>
        <fullName evidence="4">Lipoprotein</fullName>
    </recommendedName>
</protein>
<sequence>MKLWYTLSLSFLFCAHAFAQKTEKLSTKDKAATEHFQNSYKKKNYKKFDGKIIPGINEVRFDDKVVYYDASDKTTALLLKEGLIYPQLLTDYQMQKFIDETTDRTQKRFLKLQKDPRAGFDVNQVKLGPTTEANFLKAGPQVRRFKMICKDSRFPNSIIYFIELTDKNATNATTAEQFIKEAKLTHIYQQE</sequence>
<dbReference type="EMBL" id="JAUTAL010000001">
    <property type="protein sequence ID" value="MDQ1096414.1"/>
    <property type="molecule type" value="Genomic_DNA"/>
</dbReference>
<gene>
    <name evidence="2" type="ORF">QE404_001561</name>
</gene>
<feature type="signal peptide" evidence="1">
    <location>
        <begin position="1"/>
        <end position="19"/>
    </location>
</feature>
<evidence type="ECO:0000313" key="3">
    <source>
        <dbReference type="Proteomes" id="UP001225072"/>
    </source>
</evidence>
<proteinExistence type="predicted"/>
<dbReference type="Proteomes" id="UP001225072">
    <property type="component" value="Unassembled WGS sequence"/>
</dbReference>
<reference evidence="2 3" key="1">
    <citation type="submission" date="2023-07" db="EMBL/GenBank/DDBJ databases">
        <title>Functional and genomic diversity of the sorghum phyllosphere microbiome.</title>
        <authorList>
            <person name="Shade A."/>
        </authorList>
    </citation>
    <scope>NUCLEOTIDE SEQUENCE [LARGE SCALE GENOMIC DNA]</scope>
    <source>
        <strain evidence="2 3">SORGH_AS_1064</strain>
    </source>
</reference>
<evidence type="ECO:0000313" key="2">
    <source>
        <dbReference type="EMBL" id="MDQ1096414.1"/>
    </source>
</evidence>
<comment type="caution">
    <text evidence="2">The sequence shown here is derived from an EMBL/GenBank/DDBJ whole genome shotgun (WGS) entry which is preliminary data.</text>
</comment>